<dbReference type="Pfam" id="PF03061">
    <property type="entry name" value="4HBT"/>
    <property type="match status" value="1"/>
</dbReference>
<accession>A0A420W9W2</accession>
<evidence type="ECO:0000313" key="3">
    <source>
        <dbReference type="Proteomes" id="UP000280881"/>
    </source>
</evidence>
<dbReference type="SUPFAM" id="SSF54637">
    <property type="entry name" value="Thioesterase/thiol ester dehydrase-isomerase"/>
    <property type="match status" value="1"/>
</dbReference>
<proteinExistence type="predicted"/>
<dbReference type="Proteomes" id="UP000280881">
    <property type="component" value="Unassembled WGS sequence"/>
</dbReference>
<feature type="domain" description="Thioesterase" evidence="1">
    <location>
        <begin position="41"/>
        <end position="110"/>
    </location>
</feature>
<evidence type="ECO:0000259" key="1">
    <source>
        <dbReference type="Pfam" id="PF03061"/>
    </source>
</evidence>
<gene>
    <name evidence="2" type="ORF">C7457_0965</name>
</gene>
<protein>
    <submittedName>
        <fullName evidence="2">Acyl-coenzyme A thioesterase PaaI-like protein</fullName>
    </submittedName>
</protein>
<keyword evidence="3" id="KW-1185">Reference proteome</keyword>
<dbReference type="AlphaFoldDB" id="A0A420W9W2"/>
<dbReference type="InterPro" id="IPR006683">
    <property type="entry name" value="Thioestr_dom"/>
</dbReference>
<dbReference type="RefSeq" id="WP_121170520.1">
    <property type="nucleotide sequence ID" value="NZ_RBIE01000001.1"/>
</dbReference>
<dbReference type="InterPro" id="IPR029069">
    <property type="entry name" value="HotDog_dom_sf"/>
</dbReference>
<organism evidence="2 3">
    <name type="scientific">Thermovibrio guaymasensis</name>
    <dbReference type="NCBI Taxonomy" id="240167"/>
    <lineage>
        <taxon>Bacteria</taxon>
        <taxon>Pseudomonadati</taxon>
        <taxon>Aquificota</taxon>
        <taxon>Aquificia</taxon>
        <taxon>Desulfurobacteriales</taxon>
        <taxon>Desulfurobacteriaceae</taxon>
        <taxon>Thermovibrio</taxon>
    </lineage>
</organism>
<evidence type="ECO:0000313" key="2">
    <source>
        <dbReference type="EMBL" id="RKQ64074.1"/>
    </source>
</evidence>
<dbReference type="GO" id="GO:0016790">
    <property type="term" value="F:thiolester hydrolase activity"/>
    <property type="evidence" value="ECO:0007669"/>
    <property type="project" value="UniProtKB-ARBA"/>
</dbReference>
<dbReference type="Gene3D" id="3.10.129.10">
    <property type="entry name" value="Hotdog Thioesterase"/>
    <property type="match status" value="1"/>
</dbReference>
<dbReference type="OrthoDB" id="5323777at2"/>
<dbReference type="CDD" id="cd03443">
    <property type="entry name" value="PaaI_thioesterase"/>
    <property type="match status" value="1"/>
</dbReference>
<dbReference type="EMBL" id="RBIE01000001">
    <property type="protein sequence ID" value="RKQ64074.1"/>
    <property type="molecule type" value="Genomic_DNA"/>
</dbReference>
<name>A0A420W9W2_9BACT</name>
<comment type="caution">
    <text evidence="2">The sequence shown here is derived from an EMBL/GenBank/DDBJ whole genome shotgun (WGS) entry which is preliminary data.</text>
</comment>
<sequence>MEVKTHLGIDRSLSGEPVCLSDGRAVVKLKTTPVMAADEKGLVHGGFLFSAADYCAMLTVNHPNVVLGGASVRFLKPVKVGETVEFEGRLVSSEGKKRVVEVTGRRDGEEVFRGEFVCFVLPTHVLEKP</sequence>
<reference evidence="2 3" key="1">
    <citation type="submission" date="2018-10" db="EMBL/GenBank/DDBJ databases">
        <title>Genomic Encyclopedia of Type Strains, Phase IV (KMG-IV): sequencing the most valuable type-strain genomes for metagenomic binning, comparative biology and taxonomic classification.</title>
        <authorList>
            <person name="Goeker M."/>
        </authorList>
    </citation>
    <scope>NUCLEOTIDE SEQUENCE [LARGE SCALE GENOMIC DNA]</scope>
    <source>
        <strain evidence="2 3">DSM 15521</strain>
    </source>
</reference>